<dbReference type="NCBIfam" id="TIGR00252">
    <property type="entry name" value="YraN family protein"/>
    <property type="match status" value="1"/>
</dbReference>
<comment type="similarity">
    <text evidence="1 2">Belongs to the UPF0102 family.</text>
</comment>
<gene>
    <name evidence="3" type="ORF">DesyoDRAFT_4445</name>
</gene>
<dbReference type="GO" id="GO:0003676">
    <property type="term" value="F:nucleic acid binding"/>
    <property type="evidence" value="ECO:0007669"/>
    <property type="project" value="InterPro"/>
</dbReference>
<dbReference type="AlphaFoldDB" id="H5XYC0"/>
<dbReference type="InterPro" id="IPR011856">
    <property type="entry name" value="tRNA_endonuc-like_dom_sf"/>
</dbReference>
<dbReference type="OrthoDB" id="9802516at2"/>
<dbReference type="EMBL" id="CM001441">
    <property type="protein sequence ID" value="EHQ91399.1"/>
    <property type="molecule type" value="Genomic_DNA"/>
</dbReference>
<dbReference type="InterPro" id="IPR011335">
    <property type="entry name" value="Restrct_endonuc-II-like"/>
</dbReference>
<accession>H5XYC0</accession>
<dbReference type="PANTHER" id="PTHR34039">
    <property type="entry name" value="UPF0102 PROTEIN YRAN"/>
    <property type="match status" value="1"/>
</dbReference>
<organism evidence="3 4">
    <name type="scientific">Desulfosporosinus youngiae DSM 17734</name>
    <dbReference type="NCBI Taxonomy" id="768710"/>
    <lineage>
        <taxon>Bacteria</taxon>
        <taxon>Bacillati</taxon>
        <taxon>Bacillota</taxon>
        <taxon>Clostridia</taxon>
        <taxon>Eubacteriales</taxon>
        <taxon>Desulfitobacteriaceae</taxon>
        <taxon>Desulfosporosinus</taxon>
    </lineage>
</organism>
<evidence type="ECO:0000313" key="3">
    <source>
        <dbReference type="EMBL" id="EHQ91399.1"/>
    </source>
</evidence>
<dbReference type="Gene3D" id="3.40.1350.10">
    <property type="match status" value="1"/>
</dbReference>
<dbReference type="HOGENOM" id="CLU_115353_2_3_9"/>
<dbReference type="PANTHER" id="PTHR34039:SF1">
    <property type="entry name" value="UPF0102 PROTEIN YRAN"/>
    <property type="match status" value="1"/>
</dbReference>
<dbReference type="NCBIfam" id="NF009150">
    <property type="entry name" value="PRK12497.1-3"/>
    <property type="match status" value="1"/>
</dbReference>
<keyword evidence="4" id="KW-1185">Reference proteome</keyword>
<evidence type="ECO:0000256" key="2">
    <source>
        <dbReference type="HAMAP-Rule" id="MF_00048"/>
    </source>
</evidence>
<reference evidence="3 4" key="1">
    <citation type="submission" date="2011-11" db="EMBL/GenBank/DDBJ databases">
        <title>The Noncontiguous Finished genome of Desulfosporosinus youngiae DSM 17734.</title>
        <authorList>
            <consortium name="US DOE Joint Genome Institute (JGI-PGF)"/>
            <person name="Lucas S."/>
            <person name="Han J."/>
            <person name="Lapidus A."/>
            <person name="Cheng J.-F."/>
            <person name="Goodwin L."/>
            <person name="Pitluck S."/>
            <person name="Peters L."/>
            <person name="Ovchinnikova G."/>
            <person name="Lu M."/>
            <person name="Land M.L."/>
            <person name="Hauser L."/>
            <person name="Pester M."/>
            <person name="Spring S."/>
            <person name="Ollivier B."/>
            <person name="Rattei T."/>
            <person name="Klenk H.-P."/>
            <person name="Wagner M."/>
            <person name="Loy A."/>
            <person name="Woyke T.J."/>
        </authorList>
    </citation>
    <scope>NUCLEOTIDE SEQUENCE [LARGE SCALE GENOMIC DNA]</scope>
    <source>
        <strain evidence="3 4">DSM 17734</strain>
    </source>
</reference>
<dbReference type="RefSeq" id="WP_007786319.1">
    <property type="nucleotide sequence ID" value="NZ_CM001441.1"/>
</dbReference>
<proteinExistence type="inferred from homology"/>
<dbReference type="Proteomes" id="UP000005104">
    <property type="component" value="Chromosome"/>
</dbReference>
<protein>
    <recommendedName>
        <fullName evidence="2">UPF0102 protein DesyoDRAFT_4445</fullName>
    </recommendedName>
</protein>
<name>H5XYC0_9FIRM</name>
<sequence>MENKQSLGKSGEEFAARLLIESGLKIVNRNYRCPKGEMDIIVRDEKVLVFMEVRTRRSSYRGWGEESITHQKARRLKAIASYYLLQKGYSSWPCIRFDVMAIRWIGEQPEVNWIKAALQD</sequence>
<dbReference type="STRING" id="768710.DesyoDRAFT_4445"/>
<dbReference type="eggNOG" id="COG0792">
    <property type="taxonomic scope" value="Bacteria"/>
</dbReference>
<dbReference type="NCBIfam" id="NF009154">
    <property type="entry name" value="PRK12497.3-3"/>
    <property type="match status" value="1"/>
</dbReference>
<dbReference type="SUPFAM" id="SSF52980">
    <property type="entry name" value="Restriction endonuclease-like"/>
    <property type="match status" value="1"/>
</dbReference>
<evidence type="ECO:0000313" key="4">
    <source>
        <dbReference type="Proteomes" id="UP000005104"/>
    </source>
</evidence>
<dbReference type="HAMAP" id="MF_00048">
    <property type="entry name" value="UPF0102"/>
    <property type="match status" value="1"/>
</dbReference>
<dbReference type="CDD" id="cd20736">
    <property type="entry name" value="PoNe_Nuclease"/>
    <property type="match status" value="1"/>
</dbReference>
<evidence type="ECO:0000256" key="1">
    <source>
        <dbReference type="ARBA" id="ARBA00006738"/>
    </source>
</evidence>
<dbReference type="InterPro" id="IPR003509">
    <property type="entry name" value="UPF0102_YraN-like"/>
</dbReference>
<dbReference type="Pfam" id="PF02021">
    <property type="entry name" value="UPF0102"/>
    <property type="match status" value="1"/>
</dbReference>